<evidence type="ECO:0000256" key="2">
    <source>
        <dbReference type="SAM" id="Coils"/>
    </source>
</evidence>
<keyword evidence="7" id="KW-1185">Reference proteome</keyword>
<feature type="domain" description="ABC toxin N-terminal" evidence="5">
    <location>
        <begin position="2682"/>
        <end position="2808"/>
    </location>
</feature>
<reference evidence="6 7" key="1">
    <citation type="submission" date="2006-03" db="EMBL/GenBank/DDBJ databases">
        <title>Complete sequence of Shewanella denitrificans OS217.</title>
        <authorList>
            <consortium name="US DOE Joint Genome Institute"/>
            <person name="Copeland A."/>
            <person name="Lucas S."/>
            <person name="Lapidus A."/>
            <person name="Barry K."/>
            <person name="Detter J.C."/>
            <person name="Glavina del Rio T."/>
            <person name="Hammon N."/>
            <person name="Israni S."/>
            <person name="Dalin E."/>
            <person name="Tice H."/>
            <person name="Pitluck S."/>
            <person name="Brettin T."/>
            <person name="Bruce D."/>
            <person name="Han C."/>
            <person name="Tapia R."/>
            <person name="Gilna P."/>
            <person name="Kiss H."/>
            <person name="Schmutz J."/>
            <person name="Larimer F."/>
            <person name="Land M."/>
            <person name="Hauser L."/>
            <person name="Kyrpides N."/>
            <person name="Lykidis A."/>
            <person name="Richardson P."/>
        </authorList>
    </citation>
    <scope>NUCLEOTIDE SEQUENCE [LARGE SCALE GENOMIC DNA]</scope>
    <source>
        <strain evidence="7">OS217 / ATCC BAA-1090 / DSM 15013</strain>
    </source>
</reference>
<dbReference type="Gene3D" id="2.110.10.10">
    <property type="entry name" value="Hemopexin-like domain"/>
    <property type="match status" value="11"/>
</dbReference>
<dbReference type="OrthoDB" id="9781691at2"/>
<dbReference type="EMBL" id="CP000302">
    <property type="protein sequence ID" value="ABE54975.1"/>
    <property type="molecule type" value="Genomic_DNA"/>
</dbReference>
<dbReference type="PROSITE" id="PS51642">
    <property type="entry name" value="HEMOPEXIN_2"/>
    <property type="match status" value="8"/>
</dbReference>
<dbReference type="InterPro" id="IPR041079">
    <property type="entry name" value="Neuraminidase-like"/>
</dbReference>
<dbReference type="Proteomes" id="UP000001982">
    <property type="component" value="Chromosome"/>
</dbReference>
<dbReference type="SUPFAM" id="SSF50923">
    <property type="entry name" value="Hemopexin-like domain"/>
    <property type="match status" value="8"/>
</dbReference>
<dbReference type="Pfam" id="PF18413">
    <property type="entry name" value="Neuraminidase"/>
    <property type="match status" value="1"/>
</dbReference>
<keyword evidence="1" id="KW-0843">Virulence</keyword>
<feature type="domain" description="Tc toxin complex TcA C-terminal TcB-binding" evidence="3">
    <location>
        <begin position="4439"/>
        <end position="4730"/>
    </location>
</feature>
<protein>
    <recommendedName>
        <fullName evidence="8">Hemopexin</fullName>
    </recommendedName>
</protein>
<name>Q12NK1_SHEDO</name>
<gene>
    <name evidence="6" type="ordered locus">Sden_1691</name>
</gene>
<evidence type="ECO:0000259" key="4">
    <source>
        <dbReference type="Pfam" id="PF18413"/>
    </source>
</evidence>
<dbReference type="eggNOG" id="COG1538">
    <property type="taxonomic scope" value="Bacteria"/>
</dbReference>
<evidence type="ECO:0000313" key="7">
    <source>
        <dbReference type="Proteomes" id="UP000001982"/>
    </source>
</evidence>
<keyword evidence="2" id="KW-0175">Coiled coil</keyword>
<feature type="coiled-coil region" evidence="2">
    <location>
        <begin position="4420"/>
        <end position="4454"/>
    </location>
</feature>
<dbReference type="Pfam" id="PF00045">
    <property type="entry name" value="Hemopexin"/>
    <property type="match status" value="1"/>
</dbReference>
<feature type="coiled-coil region" evidence="2">
    <location>
        <begin position="3721"/>
        <end position="3748"/>
    </location>
</feature>
<sequence>MRNDNLSDYQDIFGDLDFKQGDESRTVYSPAAYLADLLQLMEDEFKDGADLNSRRDDIRNRLLDEENTYTLVPYLSIVNEVLEGKLGSDVYTDKLLNAKYPFNAPFSLSEEELKLHLTYLGISSETLYKLFARELDEDTLVRESLGLSAQDWAVQLSDNSDDVVLAYYDEDASNIAPAKSALSQVSHFLKKTGLKAKQFKDLLFQNLSDAEISDGKQKHAHININSVSPGEYVLLDENEEWLKNSNPSSATPSGTWFGRVNRFIRLAEKTHFGFTELDTVLRHEQALNSSTQQQTAKASLRLLAIAKDLKQKLDITMQELMALMTSINQIGHGNEDLPQDLFNRVYNNHCVKQESRYIKGSGGPAHQFTNAQYQELSYSDDIFADENEDFRKRVIHSLKLPKNGLEAIIQKLKEKDQHESLWKSKAQKIDLLNFLYRFTRLASALDVSHNALFTLFDLLKQDYSLKAFNQHNSFIEITPSTQDSYDIFLKGTLEDRLWLLQSLTALNTWMQAHDFNAEQLWQIATGQLPDKQAQQQQNKQLMSQLDSLHQAFKPLRLSQKSFQKGEFDARAAGVIYRSLTQVRNVEGEHQLYLADAGSEQAAIEPNQTITLAELAIQSMSRVDKLDFTGLGIEQSLVDKIRRNLFYRGYVDKVGVIKGKHLPDDEQDFMLETDFSGYRTALFQLMHDLYQKAAAKTPAGEEVQFHLYPSDLSRLEVLGRQLPHNESQELYDNLVFNHYIDEEGAVKYNAFFSQAGNHQDFDTYTHINTLSQDVYQLLQHQLMEFEQADLYLTPSAFTALTFTEEDLAELMQNLHFNGYLDEHNRLVGKTLLLEQTAEDFKLALPFFPYQQTIHAILTDKALSHQDQYLAINSAELAKLADKAISFWAYEDLQHQYLDGQYLTTRAVDFFGEVSNQDKLVLGYYFEQQTSRAVFKRMQQIIKQAQAYQLTDIPLAEMKFYPEEIEQLVARLIDMGVLTRSRHIQTERLDYLLDANNVLSFSLDGFEDFNKEIFFLLQGIAKRTKTAISQIVSTETAVAEQQQQLLFNHLRGMFGLEQASMTAITRAMFSDQQAVMQAWMLPLFKAANALDKIDKIPSDPAFVTALRRIRQFALLADKLQLTGEEVDIAFYDQDLVAKFPENLVLPTSVTRIDAVLETPDFLYLFQGGEYWIYRYPDYVMVDGSAFADASEQQDVLKHQENDDDLREQLRLDPVRELFKAHDNLLVDAAFSDNIGNYYIVSGDYYYLLKPDADNWLKRENAFGHTGHEFDDLPAIDAAYTDEKGRLFLFSQGRYVRYSSTDLNSNDELYVDKQYPKSILEHWADEEVEINWPQRFGDRLDAAFHGQDHHAYFFKDNTFISSKDKVVKDIARHWGRVKHDLGRSDNIDAAYTEQGALYLFVNDLVHKYLDGIEHQGIRMAEGYPKTINEHFPHLPAEFSQGVDAAFKGEDGKYHLFKGEYSVAFTATDTSIALNRVTQSWGKQVQGVQGADGISAALTALDGATYVFSGDHYYRYSKGDYTKPDDSYPRLIREDWQGLKSIDAAFVLDGKTYLFGKKEGSNEAVYLRYSTSDYTKIDQVDEDDESYIKPLGNIYDVVEVDEFPRQQDDLFWSLPDSLIEQGFSQVDAVLNTLAGKTLLFSGDRYVEFDQHQMSRWWSEPKTLLETWPEMAFTKIDAAFAGKDGKTYLFSGGKYLCFRDPELCHLQDTVPGNVTDLWKNAKNNIAAGAAVDAAFVVTSREMDEDASVDAPKVTTRHTYLFAGDQFYRYQGSNYSQVEAGYPLPLSKLSQEPRFEHLKPGMELGIDAVFSDERNVYLFKGKQCHIVSEEEHQHYNKAEFEGIDASVTEMGRVFTRRGNNWQSLSAIEGEFIASQASMPELLEQVPNSLHASISATLQDNDGNSYFFAGNQCYNHQLQVKYDIEKEWGRSRNTIAEQGHINTGFVGRDGITYVFADDLCYSYTNLNDITSGNVKLDKPPESIAELWGPLRNVVSAFVWKEKTYLFEQADVSGRARYLVFSSDDYRHETPKLEHSQYPNLWKMGQAQYQLGFNHYDCMFVHGDNAIFIKDQQFIRYNIPDENWSYPKDLSLLFSGLAFNKTTFKGISNAFKGPNDEVYFYSHACYVKWTDTGVTDIYQVNKHWGLLDNPLANGVDATLVHQGITYLFFGKHYVRYSSADYRRVDDGYPKLTHVDLVKEMPFKAMGADFQYALDKLPLAGSGVHIRGVHTNARNTYVFIDNQLFVGANSLTHELLTQEIGFIDNNFTYEGVVDAAVCFNDPNNSSVKTWLFSGDQYVRYSQGHYDYIDAGYPKGISEFTVAENANNQDMPQDFHLGIDAAFVHNKQICFYKNGITWNANTGVKDRQWGQVKNRLKEAFAVGDKSIDGAYTDDLGHLYVFKHDQYTRYSDSQSLFSDDEDALRYMDDGYPMALTEHPAHVPYELYQPASSQTIGELSGVFRFENRIFFSKGDKYISYHSGSDVCMAVREPMLFSSRFAKASDYLLRDIYLLSQFKQLNNQFSGANTSLTELLSRNVQGDEPYWALSEIFGFEKQDIRWFKEKNAFLSASTNDVERRFNIELIVRLHDVLSTLQGINVRASNFYQDVWRPLYDASWTPVFDKTLDEMKQPLPNTASEREKLTHSKQLALQELAASNLEYYARHHASDEVGKRLFGQSCDQNFVTLKDQLARELNTLKRDALVPYAIANMVNIGDVRELYEELLIDVQMENEANTSTLKEATMALQLFFHRYFLSLEQAELNGKTSDNEEDLIASLKDKWQWMQNYRVWEANRKVFLYPENYIRPELRDSKTPPFETLEQDLNQGEINDDNMQKVFKKYLDEYTEVSRLKIAGGYLYDEDAKDDAVAVNKKLVLFGRTKSDPLRYYYRFGNFLGGQTQNDSWEPWLPVNIPIEGERVYPVFAFNRVFVFWAKVDIVPPDSNQATFHETKDGDTTTFENEGNNASYNVSIYFSYYNLNKEWIQPQKLKTVFEKDQWGGAIVDELQSKYGISNARLSAELSSELNGLPHENIRVTCQYQEENQDKRIVRKVFGLTPELYSALETKIVPDPISSETAKSTFLHLFDEGPIEEQNTVSLNTSADSTDAPWLCYDHKGGGFLCKPRSQALTDANAPKTLLGNSDSLPANKVIDAAFSLEDKSYYFSGNKYITSDDLTDLKDSNAQWNKAGLDTYFESADAAFFFEDKLYLLDDNECLRYENYTSASPVVSSNFPIANNFKAVLEAMGFSGNTVEIDTATAKVINPADYSVAAAYNKDDDIYLSLSSTSEKVNVIVSPTGNITQGFFNWPWRNLGPNGFDAAEWGAGLTLKKNGETLVFGFHDTLVYHRDSLLNNHLESLGRVVTAAFSGVETDTNVYIFSGNEYITLPKTNITIDYLVTAINNWSEPKPIKSFWLKQKAQSSFDTSKINAAYVDGSLVYLLNANQVQCFKITGNEIADIPELGYPRSLAPELQNNRVDAAFQLTGSSGNKATYIFNSGLFYRYASGQSPYLSVQAKDIKGNVSNIPKAYRTGVTAALNREENGKDVLYLFKQGLNRAEDQYIRYSSDTAMPYLTQDTDYEIVRLTSSTAKTLNQKLFSEGVEGLLQLKTQANTAETPTFSRGASEATNIQVNQGIKVLPESSHLDFSSANGMYYWEIFFHAPYLIAQRLNSEQKFEQAKSWYQHIYDPSLGNKYWKFLLFKGADSQALAQAVEDAIAGSGQLNDLFDGQMGAFKNQLALLSREYMSATAKADEIEQRIDRVLIEMTSNSTLKTLFTAIKQKLTDNQDHPFIVASLDELANAESQAANLSNSRNDFLVVVNHLRYKKLSALVDAANSKAQVKTQQAEVLMEPKPHWELWSLFLELLLKQQGKDVNTHLLQTMKDCFEGFKASINGAQQAAFKDLCTYITEKYEGKSPSVDLNGDDLVKLELAVDELTHDKAEQFMNLFQLVKWIYKPDQLMKSAEKFQHLLPEPQKVAFKLIYSDKITNFNLFKDNQEEINKHFTAARTILDHLNPLVAGNYASGKEISVDISPVLTSLAALESHLDSADLQQTSEQQLDKYLHDPFDPHAIAGLRPLAYKKAIVMGYIDNLLDWGDLLFRQYSRESINEARMLYVLAYDLLGKKPENLGKLTLSDDQSYDSLKHYTNANEQDYDFLFDLENQQAPSLRYDSLDADGTVHDSITNPYFHIPENRVFSDYWTRVEDRLHKIRHSLNMDGKKQPLPLFQPPIDPMALVNAVAAGGSIGEALGLLYTQVPHYRFSYMLDKAKAYTDKLSQFGADLLGAIEKKEAEELEMLHNQQEATILGLNSQIKEDQIKDAEANIHNLEESLKSANAQAKQYEQWREEGFNSHEQTQIDLNIASTALMGVGGLLKIGAGIAYALPEGHIGPFIVGATSGGRNFGEFLEKTSDALETTGDALSTGGEIAAIFGQHERSRDDWGLQKEMAESEAKQIEQQLLSAKLQRAIAQREQQIHDQEVKNNRSIATFMKNKFSNEKLHQWMTGQLSGLYYQSYKMAHDIAMQAQKAFQFETATSEKEVNYVGGSYWDSRRKGLMSGERLGHDLAVMEKAYMEQDTRALEITKNISLLEHDPLAYMALKTKGQCTLRLSEEMFNHDFPGHFNRQVKTISLAFDIGEGKFINATLTQLNNRVLMAPDIKGVKHLLDAKGVPPMSIRSDWRANQQVALSHVDQYTENNGLFELRYDDERYLPFEGTGAVSLWRLQINGKAGSFNPNELLDVTIKLRYTAEQGGEAFASAVRGAMKPYKATAFLDLAYNFPQAWQNFMAGDEKSLTVTVPRSLFPNISGGQLDGIYTRYEFEGQQGASLMLNDEHKLANDRYMDLSNLNIARDGSQWTFTVQGDKKQLKNVEMILLYTAKM</sequence>
<dbReference type="eggNOG" id="COG3409">
    <property type="taxonomic scope" value="Bacteria"/>
</dbReference>
<proteinExistence type="predicted"/>
<accession>Q12NK1</accession>
<dbReference type="KEGG" id="sdn:Sden_1691"/>
<evidence type="ECO:0000259" key="5">
    <source>
        <dbReference type="Pfam" id="PF20220"/>
    </source>
</evidence>
<dbReference type="InterPro" id="IPR040840">
    <property type="entry name" value="TcA_TcB_BD"/>
</dbReference>
<dbReference type="Pfam" id="PF03538">
    <property type="entry name" value="VRP1"/>
    <property type="match status" value="1"/>
</dbReference>
<dbReference type="STRING" id="318161.Sden_1691"/>
<dbReference type="InterPro" id="IPR018487">
    <property type="entry name" value="Hemopexin-like_repeat"/>
</dbReference>
<dbReference type="eggNOG" id="COG2351">
    <property type="taxonomic scope" value="Bacteria"/>
</dbReference>
<dbReference type="Pfam" id="PF20220">
    <property type="entry name" value="ABC_toxin_N"/>
    <property type="match status" value="1"/>
</dbReference>
<dbReference type="InterPro" id="IPR046839">
    <property type="entry name" value="ABC_toxin_N"/>
</dbReference>
<evidence type="ECO:0008006" key="8">
    <source>
        <dbReference type="Google" id="ProtNLM"/>
    </source>
</evidence>
<dbReference type="HOGENOM" id="CLU_223417_0_0_6"/>
<dbReference type="RefSeq" id="WP_011496133.1">
    <property type="nucleotide sequence ID" value="NC_007954.1"/>
</dbReference>
<feature type="domain" description="Neuraminidase-like" evidence="4">
    <location>
        <begin position="2838"/>
        <end position="2978"/>
    </location>
</feature>
<dbReference type="InterPro" id="IPR018003">
    <property type="entry name" value="Insecticidal_toxin/plasmid_vir"/>
</dbReference>
<dbReference type="Pfam" id="PF18276">
    <property type="entry name" value="TcA_TcB_BD"/>
    <property type="match status" value="1"/>
</dbReference>
<feature type="coiled-coil region" evidence="2">
    <location>
        <begin position="4293"/>
        <end position="4330"/>
    </location>
</feature>
<dbReference type="InterPro" id="IPR036375">
    <property type="entry name" value="Hemopexin-like_dom_sf"/>
</dbReference>
<evidence type="ECO:0000256" key="1">
    <source>
        <dbReference type="ARBA" id="ARBA00023026"/>
    </source>
</evidence>
<dbReference type="SMART" id="SM00120">
    <property type="entry name" value="HX"/>
    <property type="match status" value="20"/>
</dbReference>
<evidence type="ECO:0000313" key="6">
    <source>
        <dbReference type="EMBL" id="ABE54975.1"/>
    </source>
</evidence>
<organism evidence="6 7">
    <name type="scientific">Shewanella denitrificans (strain OS217 / ATCC BAA-1090 / DSM 15013)</name>
    <dbReference type="NCBI Taxonomy" id="318161"/>
    <lineage>
        <taxon>Bacteria</taxon>
        <taxon>Pseudomonadati</taxon>
        <taxon>Pseudomonadota</taxon>
        <taxon>Gammaproteobacteria</taxon>
        <taxon>Alteromonadales</taxon>
        <taxon>Shewanellaceae</taxon>
        <taxon>Shewanella</taxon>
    </lineage>
</organism>
<evidence type="ECO:0000259" key="3">
    <source>
        <dbReference type="Pfam" id="PF18276"/>
    </source>
</evidence>